<organism evidence="10 11">
    <name type="scientific">Rubinisphaera brasiliensis (strain ATCC 49424 / DSM 5305 / JCM 21570 / IAM 15109 / NBRC 103401 / IFAM 1448)</name>
    <name type="common">Planctomyces brasiliensis</name>
    <dbReference type="NCBI Taxonomy" id="756272"/>
    <lineage>
        <taxon>Bacteria</taxon>
        <taxon>Pseudomonadati</taxon>
        <taxon>Planctomycetota</taxon>
        <taxon>Planctomycetia</taxon>
        <taxon>Planctomycetales</taxon>
        <taxon>Planctomycetaceae</taxon>
        <taxon>Rubinisphaera</taxon>
    </lineage>
</organism>
<evidence type="ECO:0000256" key="3">
    <source>
        <dbReference type="ARBA" id="ARBA00009677"/>
    </source>
</evidence>
<evidence type="ECO:0000313" key="10">
    <source>
        <dbReference type="EMBL" id="ADY62153.1"/>
    </source>
</evidence>
<dbReference type="GO" id="GO:0044780">
    <property type="term" value="P:bacterial-type flagellum assembly"/>
    <property type="evidence" value="ECO:0007669"/>
    <property type="project" value="InterPro"/>
</dbReference>
<dbReference type="GO" id="GO:0005576">
    <property type="term" value="C:extracellular region"/>
    <property type="evidence" value="ECO:0007669"/>
    <property type="project" value="UniProtKB-SubCell"/>
</dbReference>
<keyword evidence="10" id="KW-0969">Cilium</keyword>
<dbReference type="Pfam" id="PF22638">
    <property type="entry name" value="FlgK_D1"/>
    <property type="match status" value="1"/>
</dbReference>
<dbReference type="InterPro" id="IPR053927">
    <property type="entry name" value="FlgK_helical"/>
</dbReference>
<dbReference type="AlphaFoldDB" id="F0SNB0"/>
<dbReference type="GO" id="GO:0009424">
    <property type="term" value="C:bacterial-type flagellum hook"/>
    <property type="evidence" value="ECO:0007669"/>
    <property type="project" value="UniProtKB-UniRule"/>
</dbReference>
<dbReference type="KEGG" id="pbs:Plabr_4582"/>
<keyword evidence="10" id="KW-0282">Flagellum</keyword>
<dbReference type="Proteomes" id="UP000006860">
    <property type="component" value="Chromosome"/>
</dbReference>
<dbReference type="PANTHER" id="PTHR30033:SF1">
    <property type="entry name" value="FLAGELLAR HOOK-ASSOCIATED PROTEIN 1"/>
    <property type="match status" value="1"/>
</dbReference>
<dbReference type="InterPro" id="IPR010930">
    <property type="entry name" value="Flg_bb/hook_C_dom"/>
</dbReference>
<evidence type="ECO:0000256" key="2">
    <source>
        <dbReference type="ARBA" id="ARBA00004613"/>
    </source>
</evidence>
<keyword evidence="6 7" id="KW-0975">Bacterial flagellum</keyword>
<protein>
    <recommendedName>
        <fullName evidence="4 7">Flagellar hook-associated protein 1</fullName>
        <shortName evidence="7">HAP1</shortName>
    </recommendedName>
</protein>
<dbReference type="EMBL" id="CP002546">
    <property type="protein sequence ID" value="ADY62153.1"/>
    <property type="molecule type" value="Genomic_DNA"/>
</dbReference>
<evidence type="ECO:0000256" key="6">
    <source>
        <dbReference type="ARBA" id="ARBA00023143"/>
    </source>
</evidence>
<evidence type="ECO:0000313" key="11">
    <source>
        <dbReference type="Proteomes" id="UP000006860"/>
    </source>
</evidence>
<comment type="similarity">
    <text evidence="3 7">Belongs to the flagella basal body rod proteins family.</text>
</comment>
<dbReference type="InterPro" id="IPR002371">
    <property type="entry name" value="FlgK"/>
</dbReference>
<dbReference type="NCBIfam" id="TIGR02492">
    <property type="entry name" value="flgK_ends"/>
    <property type="match status" value="1"/>
</dbReference>
<dbReference type="PANTHER" id="PTHR30033">
    <property type="entry name" value="FLAGELLAR HOOK-ASSOCIATED PROTEIN 1"/>
    <property type="match status" value="1"/>
</dbReference>
<dbReference type="PRINTS" id="PR01005">
    <property type="entry name" value="FLGHOOKAP1"/>
</dbReference>
<reference evidence="11" key="1">
    <citation type="submission" date="2011-02" db="EMBL/GenBank/DDBJ databases">
        <title>The complete genome of Planctomyces brasiliensis DSM 5305.</title>
        <authorList>
            <person name="Lucas S."/>
            <person name="Copeland A."/>
            <person name="Lapidus A."/>
            <person name="Bruce D."/>
            <person name="Goodwin L."/>
            <person name="Pitluck S."/>
            <person name="Kyrpides N."/>
            <person name="Mavromatis K."/>
            <person name="Pagani I."/>
            <person name="Ivanova N."/>
            <person name="Ovchinnikova G."/>
            <person name="Lu M."/>
            <person name="Detter J.C."/>
            <person name="Han C."/>
            <person name="Land M."/>
            <person name="Hauser L."/>
            <person name="Markowitz V."/>
            <person name="Cheng J.-F."/>
            <person name="Hugenholtz P."/>
            <person name="Woyke T."/>
            <person name="Wu D."/>
            <person name="Tindall B."/>
            <person name="Pomrenke H.G."/>
            <person name="Brambilla E."/>
            <person name="Klenk H.-P."/>
            <person name="Eisen J.A."/>
        </authorList>
    </citation>
    <scope>NUCLEOTIDE SEQUENCE [LARGE SCALE GENOMIC DNA]</scope>
    <source>
        <strain evidence="11">ATCC 49424 / DSM 5305 / JCM 21570 / NBRC 103401 / IFAM 1448</strain>
    </source>
</reference>
<evidence type="ECO:0000259" key="8">
    <source>
        <dbReference type="Pfam" id="PF06429"/>
    </source>
</evidence>
<accession>F0SNB0</accession>
<evidence type="ECO:0000256" key="7">
    <source>
        <dbReference type="RuleBase" id="RU362065"/>
    </source>
</evidence>
<dbReference type="RefSeq" id="WP_013630857.1">
    <property type="nucleotide sequence ID" value="NC_015174.1"/>
</dbReference>
<keyword evidence="11" id="KW-1185">Reference proteome</keyword>
<keyword evidence="5 7" id="KW-0964">Secreted</keyword>
<evidence type="ECO:0000256" key="1">
    <source>
        <dbReference type="ARBA" id="ARBA00004365"/>
    </source>
</evidence>
<evidence type="ECO:0000256" key="4">
    <source>
        <dbReference type="ARBA" id="ARBA00016244"/>
    </source>
</evidence>
<dbReference type="STRING" id="756272.Plabr_4582"/>
<dbReference type="HOGENOM" id="CLU_012762_1_3_0"/>
<evidence type="ECO:0000256" key="5">
    <source>
        <dbReference type="ARBA" id="ARBA00022525"/>
    </source>
</evidence>
<dbReference type="OrthoDB" id="9802553at2"/>
<gene>
    <name evidence="7" type="primary">flgK</name>
    <name evidence="10" type="ordered locus">Plabr_4582</name>
</gene>
<comment type="subcellular location">
    <subcellularLocation>
        <location evidence="1 7">Bacterial flagellum</location>
    </subcellularLocation>
    <subcellularLocation>
        <location evidence="2 7">Secreted</location>
    </subcellularLocation>
</comment>
<dbReference type="Pfam" id="PF06429">
    <property type="entry name" value="Flg_bbr_C"/>
    <property type="match status" value="1"/>
</dbReference>
<keyword evidence="10" id="KW-0966">Cell projection</keyword>
<sequence length="565" mass="60396">MGLTASLYTAGQSLELFSAGIQVAGQNVANANSPNYVRERLLVSTASPYQSGGLLFGTGAQADGIRQQIDKNLESQIHLANADVASANARVNGYAQLQLIVGELGENDLSTRLNEFLGAMNDVVNQPELPANRQLVVQEGELLANTIQSMRAQIDRARTSINSSLNELVVEANELIQQIADLNPQIVRMESAGLLNSDAGGLRTERLTALNRLAEIIPIRTVEQENGIVDVFSGNDYLVIQGSTNTLELTREEDRGVAVDQVRFAKTQHSMSVESGELMGAIEARDNILGGFVDQLDQYSRALVFDMNKIHSSGEGTVGYESTTSLYEINDTAAALNQAGLTYTPQHGSFDVKVYDKTTDTFKTTTIDIDLDGLGGNDTSLDDLQASLDAIGNLNASIDTTGRLTITADTGYDVRFSNDTSNTLAALGINTFFNGKDANEISVNSALVDNPNLLAAGAGGGPGDNSNAIRLANFMEQPLDSLGGFSLDEFYERVVTQVAEGASAESAIASGFTSFQASLLGQRQQISGVSLDEEAIRILEMQHGYTASARIISTLEELFNTLVNL</sequence>
<feature type="domain" description="Flagellar basal-body/hook protein C-terminal" evidence="8">
    <location>
        <begin position="526"/>
        <end position="565"/>
    </location>
</feature>
<dbReference type="eggNOG" id="COG1256">
    <property type="taxonomic scope" value="Bacteria"/>
</dbReference>
<evidence type="ECO:0000259" key="9">
    <source>
        <dbReference type="Pfam" id="PF22638"/>
    </source>
</evidence>
<dbReference type="GO" id="GO:0005198">
    <property type="term" value="F:structural molecule activity"/>
    <property type="evidence" value="ECO:0007669"/>
    <property type="project" value="UniProtKB-UniRule"/>
</dbReference>
<feature type="domain" description="Flagellar hook-associated protein FlgK helical" evidence="9">
    <location>
        <begin position="95"/>
        <end position="316"/>
    </location>
</feature>
<proteinExistence type="inferred from homology"/>
<name>F0SNB0_RUBBR</name>
<dbReference type="SUPFAM" id="SSF64518">
    <property type="entry name" value="Phase 1 flagellin"/>
    <property type="match status" value="1"/>
</dbReference>